<organism evidence="5 6">
    <name type="scientific">Allonocardiopsis opalescens</name>
    <dbReference type="NCBI Taxonomy" id="1144618"/>
    <lineage>
        <taxon>Bacteria</taxon>
        <taxon>Bacillati</taxon>
        <taxon>Actinomycetota</taxon>
        <taxon>Actinomycetes</taxon>
        <taxon>Streptosporangiales</taxon>
        <taxon>Allonocardiopsis</taxon>
    </lineage>
</organism>
<dbReference type="InterPro" id="IPR036291">
    <property type="entry name" value="NAD(P)-bd_dom_sf"/>
</dbReference>
<feature type="domain" description="Ketoreductase" evidence="4">
    <location>
        <begin position="8"/>
        <end position="179"/>
    </location>
</feature>
<evidence type="ECO:0000256" key="2">
    <source>
        <dbReference type="ARBA" id="ARBA00023002"/>
    </source>
</evidence>
<dbReference type="PANTHER" id="PTHR44169:SF6">
    <property type="entry name" value="NADPH-DEPENDENT 1-ACYLDIHYDROXYACETONE PHOSPHATE REDUCTASE"/>
    <property type="match status" value="1"/>
</dbReference>
<dbReference type="Proteomes" id="UP000237846">
    <property type="component" value="Unassembled WGS sequence"/>
</dbReference>
<dbReference type="Gene3D" id="3.40.50.720">
    <property type="entry name" value="NAD(P)-binding Rossmann-like Domain"/>
    <property type="match status" value="1"/>
</dbReference>
<gene>
    <name evidence="5" type="ORF">CLV72_107307</name>
</gene>
<dbReference type="Pfam" id="PF00106">
    <property type="entry name" value="adh_short"/>
    <property type="match status" value="1"/>
</dbReference>
<keyword evidence="6" id="KW-1185">Reference proteome</keyword>
<dbReference type="AlphaFoldDB" id="A0A2T0PZ17"/>
<dbReference type="PRINTS" id="PR00080">
    <property type="entry name" value="SDRFAMILY"/>
</dbReference>
<protein>
    <submittedName>
        <fullName evidence="5">Short-subunit dehydrogenase</fullName>
    </submittedName>
</protein>
<dbReference type="GO" id="GO:0016491">
    <property type="term" value="F:oxidoreductase activity"/>
    <property type="evidence" value="ECO:0007669"/>
    <property type="project" value="UniProtKB-KW"/>
</dbReference>
<reference evidence="5 6" key="1">
    <citation type="submission" date="2018-03" db="EMBL/GenBank/DDBJ databases">
        <title>Genomic Encyclopedia of Archaeal and Bacterial Type Strains, Phase II (KMG-II): from individual species to whole genera.</title>
        <authorList>
            <person name="Goeker M."/>
        </authorList>
    </citation>
    <scope>NUCLEOTIDE SEQUENCE [LARGE SCALE GENOMIC DNA]</scope>
    <source>
        <strain evidence="5 6">DSM 45601</strain>
    </source>
</reference>
<comment type="caution">
    <text evidence="5">The sequence shown here is derived from an EMBL/GenBank/DDBJ whole genome shotgun (WGS) entry which is preliminary data.</text>
</comment>
<dbReference type="SUPFAM" id="SSF51735">
    <property type="entry name" value="NAD(P)-binding Rossmann-fold domains"/>
    <property type="match status" value="1"/>
</dbReference>
<evidence type="ECO:0000259" key="4">
    <source>
        <dbReference type="SMART" id="SM00822"/>
    </source>
</evidence>
<dbReference type="NCBIfam" id="NF006119">
    <property type="entry name" value="PRK08264.1-5"/>
    <property type="match status" value="1"/>
</dbReference>
<dbReference type="InterPro" id="IPR002347">
    <property type="entry name" value="SDR_fam"/>
</dbReference>
<accession>A0A2T0PZ17</accession>
<dbReference type="InterPro" id="IPR057326">
    <property type="entry name" value="KR_dom"/>
</dbReference>
<evidence type="ECO:0000256" key="1">
    <source>
        <dbReference type="ARBA" id="ARBA00006484"/>
    </source>
</evidence>
<dbReference type="RefSeq" id="WP_211303061.1">
    <property type="nucleotide sequence ID" value="NZ_PVZC01000007.1"/>
</dbReference>
<dbReference type="SMART" id="SM00822">
    <property type="entry name" value="PKS_KR"/>
    <property type="match status" value="1"/>
</dbReference>
<evidence type="ECO:0000313" key="5">
    <source>
        <dbReference type="EMBL" id="PRX96784.1"/>
    </source>
</evidence>
<dbReference type="PRINTS" id="PR00081">
    <property type="entry name" value="GDHRDH"/>
</dbReference>
<sequence>MAVPIRGSRVLVTGAGRGLGRVFVRTLIDRGAAKVYASTRSGAPVFGSTAPLRLDITDPGQVAEAAETCSDVNVLINNAGVMHRTPLISAADTEGARAEMETNYFGTLAMCRAFAPVLARNGGGALVNILSAAAWFAMPFNGSYCASKSAEWSLTNAARVELRAQGTLVVGVFASVIDTALSSGGADAPKVSPESVVQQTLAAVEAGEQEVLADSRSQAVKAAVPTDLDDIYPGVQSLWDAGAQG</sequence>
<proteinExistence type="inferred from homology"/>
<comment type="similarity">
    <text evidence="1 3">Belongs to the short-chain dehydrogenases/reductases (SDR) family.</text>
</comment>
<keyword evidence="2" id="KW-0560">Oxidoreductase</keyword>
<dbReference type="PANTHER" id="PTHR44169">
    <property type="entry name" value="NADPH-DEPENDENT 1-ACYLDIHYDROXYACETONE PHOSPHATE REDUCTASE"/>
    <property type="match status" value="1"/>
</dbReference>
<dbReference type="EMBL" id="PVZC01000007">
    <property type="protein sequence ID" value="PRX96784.1"/>
    <property type="molecule type" value="Genomic_DNA"/>
</dbReference>
<evidence type="ECO:0000313" key="6">
    <source>
        <dbReference type="Proteomes" id="UP000237846"/>
    </source>
</evidence>
<evidence type="ECO:0000256" key="3">
    <source>
        <dbReference type="RuleBase" id="RU000363"/>
    </source>
</evidence>
<name>A0A2T0PZ17_9ACTN</name>